<dbReference type="RefSeq" id="WP_207253075.1">
    <property type="nucleotide sequence ID" value="NZ_JAFMPM010000008.1"/>
</dbReference>
<reference evidence="3 5" key="1">
    <citation type="submission" date="2021-03" db="EMBL/GenBank/DDBJ databases">
        <title>Draft genome and methylome analysis of Thiotrix fructosivoruns ATCC 49748.</title>
        <authorList>
            <person name="Fomenkov A."/>
            <person name="Grabovich M.Y."/>
            <person name="Roberts R.J."/>
        </authorList>
    </citation>
    <scope>NUCLEOTIDE SEQUENCE [LARGE SCALE GENOMIC DNA]</scope>
    <source>
        <strain evidence="3 5">ATCC 49748</strain>
    </source>
</reference>
<dbReference type="PANTHER" id="PTHR35579">
    <property type="entry name" value="CRISPR SYSTEM CMS ENDORIBONUCLEASE CSM3"/>
    <property type="match status" value="1"/>
</dbReference>
<feature type="domain" description="CRISPR type III-associated protein" evidence="2">
    <location>
        <begin position="11"/>
        <end position="190"/>
    </location>
</feature>
<organism evidence="4">
    <name type="scientific">Thiothrix fructosivorans</name>
    <dbReference type="NCBI Taxonomy" id="111770"/>
    <lineage>
        <taxon>Bacteria</taxon>
        <taxon>Pseudomonadati</taxon>
        <taxon>Pseudomonadota</taxon>
        <taxon>Gammaproteobacteria</taxon>
        <taxon>Thiotrichales</taxon>
        <taxon>Thiotrichaceae</taxon>
        <taxon>Thiothrix</taxon>
    </lineage>
</organism>
<dbReference type="InterPro" id="IPR052216">
    <property type="entry name" value="CRISPR_Csm3_endoribonuclease"/>
</dbReference>
<evidence type="ECO:0000256" key="1">
    <source>
        <dbReference type="ARBA" id="ARBA00023118"/>
    </source>
</evidence>
<evidence type="ECO:0000313" key="4">
    <source>
        <dbReference type="EMBL" id="QTX10142.1"/>
    </source>
</evidence>
<dbReference type="Pfam" id="PF03787">
    <property type="entry name" value="RAMPs"/>
    <property type="match status" value="2"/>
</dbReference>
<keyword evidence="1" id="KW-0051">Antiviral defense</keyword>
<dbReference type="CDD" id="cd09726">
    <property type="entry name" value="RAMP_I_III"/>
    <property type="match status" value="1"/>
</dbReference>
<dbReference type="GO" id="GO:0051607">
    <property type="term" value="P:defense response to virus"/>
    <property type="evidence" value="ECO:0007669"/>
    <property type="project" value="UniProtKB-KW"/>
</dbReference>
<dbReference type="AlphaFoldDB" id="A0A8B0SMI7"/>
<dbReference type="Proteomes" id="UP000664466">
    <property type="component" value="Unassembled WGS sequence"/>
</dbReference>
<evidence type="ECO:0000313" key="3">
    <source>
        <dbReference type="EMBL" id="MBO0615368.1"/>
    </source>
</evidence>
<accession>A0A8B0SMI7</accession>
<sequence length="474" mass="52605">MSYRRVTLSGTLTTCSELHIGTGDEATYTRATPTDKEEIFSFNTLLLDVDKKPYIPASTLRGYLRSLSVDDNTRAFLFGDARQASDAIAQGQAGVVRVYDARLKTSGGDRAKISRTSIDAVSGTAKRHHLATHEAVPVGSVFDVEIMLEGNQRTPITEQDIATLLLALQSFGEQPSGQLGKGKSSGQGCLRWKSVSVLGLSEVDFCSWVGRPNATPLTSSFKPIPLDNLATLTVTGIRSGEWVEETFGLQPESPILINNPHDSDVLKKYSTDDAEDRKRLPNHAFMVRGKQALVPGSTLKGWFRAHCRRILLTLAQDTSSKKAEDVDVLLKQLFGSTDGEGHVRFYDATVAFTEDDKHWQTFNAVDRFTGGVKDSALYKVRALWVREMFSGRIAYRKDKLTGWMQLLLLFAWRDAQEGDLVLGWGKSKGYGRVRLVSEHGGWNAWLTKLDDETLQQWENELLQQLGVMTQEQAA</sequence>
<name>A0A8B0SMI7_9GAMM</name>
<gene>
    <name evidence="4" type="ORF">J1836_016335</name>
    <name evidence="3" type="ORF">J1836_20950</name>
</gene>
<keyword evidence="5" id="KW-1185">Reference proteome</keyword>
<evidence type="ECO:0000313" key="5">
    <source>
        <dbReference type="Proteomes" id="UP000664466"/>
    </source>
</evidence>
<protein>
    <recommendedName>
        <fullName evidence="2">CRISPR type III-associated protein domain-containing protein</fullName>
    </recommendedName>
</protein>
<dbReference type="InterPro" id="IPR005537">
    <property type="entry name" value="RAMP_III_fam"/>
</dbReference>
<proteinExistence type="predicted"/>
<feature type="domain" description="CRISPR type III-associated protein" evidence="2">
    <location>
        <begin position="292"/>
        <end position="434"/>
    </location>
</feature>
<dbReference type="EMBL" id="JAFMPM010000008">
    <property type="protein sequence ID" value="MBO0615368.1"/>
    <property type="molecule type" value="Genomic_DNA"/>
</dbReference>
<evidence type="ECO:0000259" key="2">
    <source>
        <dbReference type="Pfam" id="PF03787"/>
    </source>
</evidence>
<dbReference type="EMBL" id="CP072748">
    <property type="protein sequence ID" value="QTX10142.1"/>
    <property type="molecule type" value="Genomic_DNA"/>
</dbReference>
<dbReference type="PANTHER" id="PTHR35579:SF3">
    <property type="entry name" value="CRISPR SYSTEM CMS ENDORIBONUCLEASE CSM3"/>
    <property type="match status" value="1"/>
</dbReference>
<reference evidence="4" key="2">
    <citation type="submission" date="2021-04" db="EMBL/GenBank/DDBJ databases">
        <title>Complete Genome and methylome analysis of Thiothrix fructosivorans ATCC 49748.</title>
        <authorList>
            <person name="Fomenkov A."/>
            <person name="Sun L."/>
            <person name="Vincze T."/>
            <person name="Grabovich M.Y."/>
            <person name="Roberts R.J."/>
        </authorList>
    </citation>
    <scope>NUCLEOTIDE SEQUENCE</scope>
    <source>
        <strain evidence="4">ATCC 49748</strain>
    </source>
</reference>